<sequence>MEENEAGLIQDRILKRMREFCELCGGTVVSLNHVVNWRGNAWINAPIITKRIILTRSETDGSLYAQLNSKDPKKSRRVPYAITSRGLCAVEVEELSVAGENNCISD</sequence>
<reference evidence="2" key="1">
    <citation type="submission" date="2022-11" db="UniProtKB">
        <authorList>
            <consortium name="WormBaseParasite"/>
        </authorList>
    </citation>
    <scope>IDENTIFICATION</scope>
</reference>
<evidence type="ECO:0000313" key="2">
    <source>
        <dbReference type="WBParaSite" id="jg12213"/>
    </source>
</evidence>
<keyword evidence="1" id="KW-1185">Reference proteome</keyword>
<evidence type="ECO:0000313" key="1">
    <source>
        <dbReference type="Proteomes" id="UP000887574"/>
    </source>
</evidence>
<dbReference type="AlphaFoldDB" id="A0A915CSN8"/>
<name>A0A915CSN8_9BILA</name>
<dbReference type="WBParaSite" id="jg12213">
    <property type="protein sequence ID" value="jg12213"/>
    <property type="gene ID" value="jg12213"/>
</dbReference>
<organism evidence="1 2">
    <name type="scientific">Ditylenchus dipsaci</name>
    <dbReference type="NCBI Taxonomy" id="166011"/>
    <lineage>
        <taxon>Eukaryota</taxon>
        <taxon>Metazoa</taxon>
        <taxon>Ecdysozoa</taxon>
        <taxon>Nematoda</taxon>
        <taxon>Chromadorea</taxon>
        <taxon>Rhabditida</taxon>
        <taxon>Tylenchina</taxon>
        <taxon>Tylenchomorpha</taxon>
        <taxon>Sphaerularioidea</taxon>
        <taxon>Anguinidae</taxon>
        <taxon>Anguininae</taxon>
        <taxon>Ditylenchus</taxon>
    </lineage>
</organism>
<accession>A0A915CSN8</accession>
<proteinExistence type="predicted"/>
<dbReference type="Proteomes" id="UP000887574">
    <property type="component" value="Unplaced"/>
</dbReference>
<protein>
    <submittedName>
        <fullName evidence="2">Uncharacterized protein</fullName>
    </submittedName>
</protein>